<organism evidence="1 2">
    <name type="scientific">Streptomyces luteolifulvus</name>
    <dbReference type="NCBI Taxonomy" id="2615112"/>
    <lineage>
        <taxon>Bacteria</taxon>
        <taxon>Bacillati</taxon>
        <taxon>Actinomycetota</taxon>
        <taxon>Actinomycetes</taxon>
        <taxon>Kitasatosporales</taxon>
        <taxon>Streptomycetaceae</taxon>
        <taxon>Streptomyces</taxon>
    </lineage>
</organism>
<dbReference type="RefSeq" id="WP_150948408.1">
    <property type="nucleotide sequence ID" value="NZ_VZRB01000008.1"/>
</dbReference>
<reference evidence="1 2" key="1">
    <citation type="submission" date="2019-09" db="EMBL/GenBank/DDBJ databases">
        <title>Screening of Novel Bioactive Compounds from Soil-Associated.</title>
        <authorList>
            <person name="Zhao S."/>
        </authorList>
    </citation>
    <scope>NUCLEOTIDE SEQUENCE [LARGE SCALE GENOMIC DNA]</scope>
    <source>
        <strain evidence="1 2">HIT-DPA4</strain>
    </source>
</reference>
<keyword evidence="2" id="KW-1185">Reference proteome</keyword>
<comment type="caution">
    <text evidence="1">The sequence shown here is derived from an EMBL/GenBank/DDBJ whole genome shotgun (WGS) entry which is preliminary data.</text>
</comment>
<accession>A0A6H9V1H7</accession>
<sequence length="115" mass="12733">MTVSTHEVRASRTATPVLVQAAEPVPGLHVYEQPQELRRCSDDATHPWRLGHHSGLPMAAFTTHDEATQAAHEVAGFADWTRTADDLRADPDFDLTGYYDRLMEKTRGLLIAGHA</sequence>
<protein>
    <submittedName>
        <fullName evidence="1">Uncharacterized protein</fullName>
    </submittedName>
</protein>
<evidence type="ECO:0000313" key="2">
    <source>
        <dbReference type="Proteomes" id="UP000442707"/>
    </source>
</evidence>
<dbReference type="EMBL" id="VZRB01000008">
    <property type="protein sequence ID" value="KAB1146765.1"/>
    <property type="molecule type" value="Genomic_DNA"/>
</dbReference>
<name>A0A6H9V1H7_9ACTN</name>
<gene>
    <name evidence="1" type="ORF">F7R91_14390</name>
</gene>
<dbReference type="AlphaFoldDB" id="A0A6H9V1H7"/>
<dbReference type="Proteomes" id="UP000442707">
    <property type="component" value="Unassembled WGS sequence"/>
</dbReference>
<proteinExistence type="predicted"/>
<evidence type="ECO:0000313" key="1">
    <source>
        <dbReference type="EMBL" id="KAB1146765.1"/>
    </source>
</evidence>